<evidence type="ECO:0000259" key="5">
    <source>
        <dbReference type="PROSITE" id="PS50865"/>
    </source>
</evidence>
<dbReference type="OrthoDB" id="3762808at2759"/>
<dbReference type="EMBL" id="ML977336">
    <property type="protein sequence ID" value="KAF2110978.1"/>
    <property type="molecule type" value="Genomic_DNA"/>
</dbReference>
<name>A0A6A5YXZ7_9PLEO</name>
<accession>A0A6A5YXZ7</accession>
<dbReference type="PROSITE" id="PS50865">
    <property type="entry name" value="ZF_MYND_2"/>
    <property type="match status" value="1"/>
</dbReference>
<proteinExistence type="predicted"/>
<reference evidence="6" key="1">
    <citation type="journal article" date="2020" name="Stud. Mycol.">
        <title>101 Dothideomycetes genomes: a test case for predicting lifestyles and emergence of pathogens.</title>
        <authorList>
            <person name="Haridas S."/>
            <person name="Albert R."/>
            <person name="Binder M."/>
            <person name="Bloem J."/>
            <person name="Labutti K."/>
            <person name="Salamov A."/>
            <person name="Andreopoulos B."/>
            <person name="Baker S."/>
            <person name="Barry K."/>
            <person name="Bills G."/>
            <person name="Bluhm B."/>
            <person name="Cannon C."/>
            <person name="Castanera R."/>
            <person name="Culley D."/>
            <person name="Daum C."/>
            <person name="Ezra D."/>
            <person name="Gonzalez J."/>
            <person name="Henrissat B."/>
            <person name="Kuo A."/>
            <person name="Liang C."/>
            <person name="Lipzen A."/>
            <person name="Lutzoni F."/>
            <person name="Magnuson J."/>
            <person name="Mondo S."/>
            <person name="Nolan M."/>
            <person name="Ohm R."/>
            <person name="Pangilinan J."/>
            <person name="Park H.-J."/>
            <person name="Ramirez L."/>
            <person name="Alfaro M."/>
            <person name="Sun H."/>
            <person name="Tritt A."/>
            <person name="Yoshinaga Y."/>
            <person name="Zwiers L.-H."/>
            <person name="Turgeon B."/>
            <person name="Goodwin S."/>
            <person name="Spatafora J."/>
            <person name="Crous P."/>
            <person name="Grigoriev I."/>
        </authorList>
    </citation>
    <scope>NUCLEOTIDE SEQUENCE</scope>
    <source>
        <strain evidence="6">CBS 627.86</strain>
    </source>
</reference>
<keyword evidence="7" id="KW-1185">Reference proteome</keyword>
<feature type="domain" description="MYND-type" evidence="5">
    <location>
        <begin position="8"/>
        <end position="44"/>
    </location>
</feature>
<dbReference type="AlphaFoldDB" id="A0A6A5YXZ7"/>
<evidence type="ECO:0000256" key="1">
    <source>
        <dbReference type="ARBA" id="ARBA00022723"/>
    </source>
</evidence>
<evidence type="ECO:0000313" key="7">
    <source>
        <dbReference type="Proteomes" id="UP000799770"/>
    </source>
</evidence>
<gene>
    <name evidence="6" type="ORF">BDV96DRAFT_583201</name>
</gene>
<organism evidence="6 7">
    <name type="scientific">Lophiotrema nucula</name>
    <dbReference type="NCBI Taxonomy" id="690887"/>
    <lineage>
        <taxon>Eukaryota</taxon>
        <taxon>Fungi</taxon>
        <taxon>Dikarya</taxon>
        <taxon>Ascomycota</taxon>
        <taxon>Pezizomycotina</taxon>
        <taxon>Dothideomycetes</taxon>
        <taxon>Pleosporomycetidae</taxon>
        <taxon>Pleosporales</taxon>
        <taxon>Lophiotremataceae</taxon>
        <taxon>Lophiotrema</taxon>
    </lineage>
</organism>
<keyword evidence="2 4" id="KW-0863">Zinc-finger</keyword>
<dbReference type="Pfam" id="PF01753">
    <property type="entry name" value="zf-MYND"/>
    <property type="match status" value="1"/>
</dbReference>
<dbReference type="GO" id="GO:0008270">
    <property type="term" value="F:zinc ion binding"/>
    <property type="evidence" value="ECO:0007669"/>
    <property type="project" value="UniProtKB-KW"/>
</dbReference>
<evidence type="ECO:0000313" key="6">
    <source>
        <dbReference type="EMBL" id="KAF2110978.1"/>
    </source>
</evidence>
<evidence type="ECO:0000256" key="2">
    <source>
        <dbReference type="ARBA" id="ARBA00022771"/>
    </source>
</evidence>
<protein>
    <recommendedName>
        <fullName evidence="5">MYND-type domain-containing protein</fullName>
    </recommendedName>
</protein>
<dbReference type="Proteomes" id="UP000799770">
    <property type="component" value="Unassembled WGS sequence"/>
</dbReference>
<evidence type="ECO:0000256" key="3">
    <source>
        <dbReference type="ARBA" id="ARBA00022833"/>
    </source>
</evidence>
<evidence type="ECO:0000256" key="4">
    <source>
        <dbReference type="PROSITE-ProRule" id="PRU00134"/>
    </source>
</evidence>
<sequence length="317" mass="36248">MSGRHTQCSHCGDYASQLCVGCHIHAYCDKSCQKVNWKLHKPVCSWEKRLQEMVAQARDMQTPKGVKQILRKETDDLWSSAPDWACMVKANRCYMLGELFYSTVQLGPIFEETKRDLSDFMFLHDYGIITTDSQPHEDVEFKDNNTWYASRGRPYVHFLIPTKHPKMPEGKVLQFVKCLLGFCDSMLVIAMGYEYPNSPLRRSGEAFPKFTSNVYKVMKRTDLYMVTEGKRTSTREGLKDVNWAGHTHLGVQPTGLESMLKDVENYGREPFPASVAADPIAISVAAQSWDTKWSELFVTLKVALEHAGLQPIFKMRN</sequence>
<keyword evidence="3" id="KW-0862">Zinc</keyword>
<dbReference type="SUPFAM" id="SSF144232">
    <property type="entry name" value="HIT/MYND zinc finger-like"/>
    <property type="match status" value="1"/>
</dbReference>
<dbReference type="Gene3D" id="6.10.140.2220">
    <property type="match status" value="1"/>
</dbReference>
<keyword evidence="1" id="KW-0479">Metal-binding</keyword>
<dbReference type="InterPro" id="IPR002893">
    <property type="entry name" value="Znf_MYND"/>
</dbReference>